<evidence type="ECO:0000313" key="5">
    <source>
        <dbReference type="Proteomes" id="UP000553957"/>
    </source>
</evidence>
<keyword evidence="3" id="KW-0413">Isomerase</keyword>
<comment type="caution">
    <text evidence="3">The sequence shown here is derived from an EMBL/GenBank/DDBJ whole genome shotgun (WGS) entry which is preliminary data.</text>
</comment>
<dbReference type="InterPro" id="IPR017517">
    <property type="entry name" value="Maleyloyr_isom"/>
</dbReference>
<protein>
    <submittedName>
        <fullName evidence="3">Maleylpyruvate isomerase family mycothiol-dependent enzyme</fullName>
    </submittedName>
</protein>
<evidence type="ECO:0000259" key="1">
    <source>
        <dbReference type="Pfam" id="PF11716"/>
    </source>
</evidence>
<proteinExistence type="predicted"/>
<dbReference type="GO" id="GO:0046872">
    <property type="term" value="F:metal ion binding"/>
    <property type="evidence" value="ECO:0007669"/>
    <property type="project" value="InterPro"/>
</dbReference>
<accession>A0A7Y4L441</accession>
<keyword evidence="3" id="KW-0670">Pyruvate</keyword>
<dbReference type="AlphaFoldDB" id="A0A7Y4L441"/>
<evidence type="ECO:0000313" key="2">
    <source>
        <dbReference type="EMBL" id="MBB6570894.1"/>
    </source>
</evidence>
<evidence type="ECO:0000313" key="3">
    <source>
        <dbReference type="EMBL" id="NOL44025.1"/>
    </source>
</evidence>
<dbReference type="Gene3D" id="1.20.120.450">
    <property type="entry name" value="dinb family like domain"/>
    <property type="match status" value="1"/>
</dbReference>
<evidence type="ECO:0000313" key="4">
    <source>
        <dbReference type="Proteomes" id="UP000534306"/>
    </source>
</evidence>
<gene>
    <name evidence="2" type="ORF">HNR71_006531</name>
    <name evidence="3" type="ORF">HPO96_27625</name>
</gene>
<keyword evidence="4" id="KW-1185">Reference proteome</keyword>
<dbReference type="Proteomes" id="UP000534306">
    <property type="component" value="Unassembled WGS sequence"/>
</dbReference>
<name>A0A7Y4L441_9ACTN</name>
<dbReference type="EMBL" id="JACHKF010000001">
    <property type="protein sequence ID" value="MBB6570894.1"/>
    <property type="molecule type" value="Genomic_DNA"/>
</dbReference>
<reference evidence="2 5" key="2">
    <citation type="submission" date="2020-08" db="EMBL/GenBank/DDBJ databases">
        <title>Sequencing the genomes of 1000 actinobacteria strains.</title>
        <authorList>
            <person name="Klenk H.-P."/>
        </authorList>
    </citation>
    <scope>NUCLEOTIDE SEQUENCE [LARGE SCALE GENOMIC DNA]</scope>
    <source>
        <strain evidence="2 5">DSM 15626</strain>
    </source>
</reference>
<dbReference type="GO" id="GO:0016853">
    <property type="term" value="F:isomerase activity"/>
    <property type="evidence" value="ECO:0007669"/>
    <property type="project" value="UniProtKB-KW"/>
</dbReference>
<organism evidence="3 4">
    <name type="scientific">Kribbella sandramycini</name>
    <dbReference type="NCBI Taxonomy" id="60450"/>
    <lineage>
        <taxon>Bacteria</taxon>
        <taxon>Bacillati</taxon>
        <taxon>Actinomycetota</taxon>
        <taxon>Actinomycetes</taxon>
        <taxon>Propionibacteriales</taxon>
        <taxon>Kribbellaceae</taxon>
        <taxon>Kribbella</taxon>
    </lineage>
</organism>
<dbReference type="SUPFAM" id="SSF109854">
    <property type="entry name" value="DinB/YfiT-like putative metalloenzymes"/>
    <property type="match status" value="1"/>
</dbReference>
<sequence length="196" mass="20963">MTDIQTTIAAERTDLLNLLTALPAADWDSPSLCAGWRVREVVAHITMAYRYSGPRVLLGMAKAGGSFNRFADRAARADAAAMSTADLLDCLRSNVDNVWKPPGGRYEDALAHDVIHGLDITVALGIDRQVPLDRLRPILEGLRPKQAKYFGVDLSNTALRASDLEWSYGAGEVVTGTAQDLVLLISGRAASAAAAS</sequence>
<dbReference type="InterPro" id="IPR034660">
    <property type="entry name" value="DinB/YfiT-like"/>
</dbReference>
<reference evidence="3 4" key="1">
    <citation type="submission" date="2020-05" db="EMBL/GenBank/DDBJ databases">
        <title>Genome sequence of Kribbella sandramycini ATCC 39419.</title>
        <authorList>
            <person name="Maclea K.S."/>
            <person name="Fair J.L."/>
        </authorList>
    </citation>
    <scope>NUCLEOTIDE SEQUENCE [LARGE SCALE GENOMIC DNA]</scope>
    <source>
        <strain evidence="3 4">ATCC 39419</strain>
    </source>
</reference>
<dbReference type="NCBIfam" id="TIGR03083">
    <property type="entry name" value="maleylpyruvate isomerase family mycothiol-dependent enzyme"/>
    <property type="match status" value="1"/>
</dbReference>
<dbReference type="InterPro" id="IPR024344">
    <property type="entry name" value="MDMPI_metal-binding"/>
</dbReference>
<dbReference type="Proteomes" id="UP000553957">
    <property type="component" value="Unassembled WGS sequence"/>
</dbReference>
<dbReference type="EMBL" id="JABJRC010000007">
    <property type="protein sequence ID" value="NOL44025.1"/>
    <property type="molecule type" value="Genomic_DNA"/>
</dbReference>
<dbReference type="RefSeq" id="WP_171677255.1">
    <property type="nucleotide sequence ID" value="NZ_BAAAGT010000005.1"/>
</dbReference>
<dbReference type="Pfam" id="PF11716">
    <property type="entry name" value="MDMPI_N"/>
    <property type="match status" value="1"/>
</dbReference>
<feature type="domain" description="Mycothiol-dependent maleylpyruvate isomerase metal-binding" evidence="1">
    <location>
        <begin position="9"/>
        <end position="96"/>
    </location>
</feature>